<dbReference type="Proteomes" id="UP001562425">
    <property type="component" value="Unassembled WGS sequence"/>
</dbReference>
<evidence type="ECO:0000313" key="3">
    <source>
        <dbReference type="Proteomes" id="UP001562425"/>
    </source>
</evidence>
<gene>
    <name evidence="2" type="ORF">pipiens_015070</name>
</gene>
<dbReference type="InterPro" id="IPR002213">
    <property type="entry name" value="UDP_glucos_trans"/>
</dbReference>
<dbReference type="GO" id="GO:0016740">
    <property type="term" value="F:transferase activity"/>
    <property type="evidence" value="ECO:0007669"/>
    <property type="project" value="UniProtKB-KW"/>
</dbReference>
<name>A0ABD1CRZ0_CULPP</name>
<keyword evidence="3" id="KW-1185">Reference proteome</keyword>
<comment type="caution">
    <text evidence="2">The sequence shown here is derived from an EMBL/GenBank/DDBJ whole genome shotgun (WGS) entry which is preliminary data.</text>
</comment>
<dbReference type="SUPFAM" id="SSF53756">
    <property type="entry name" value="UDP-Glycosyltransferase/glycogen phosphorylase"/>
    <property type="match status" value="2"/>
</dbReference>
<evidence type="ECO:0000313" key="2">
    <source>
        <dbReference type="EMBL" id="KAL1379195.1"/>
    </source>
</evidence>
<dbReference type="EMBL" id="JBEHCU010009815">
    <property type="protein sequence ID" value="KAL1379195.1"/>
    <property type="molecule type" value="Genomic_DNA"/>
</dbReference>
<organism evidence="2 3">
    <name type="scientific">Culex pipiens pipiens</name>
    <name type="common">Northern house mosquito</name>
    <dbReference type="NCBI Taxonomy" id="38569"/>
    <lineage>
        <taxon>Eukaryota</taxon>
        <taxon>Metazoa</taxon>
        <taxon>Ecdysozoa</taxon>
        <taxon>Arthropoda</taxon>
        <taxon>Hexapoda</taxon>
        <taxon>Insecta</taxon>
        <taxon>Pterygota</taxon>
        <taxon>Neoptera</taxon>
        <taxon>Endopterygota</taxon>
        <taxon>Diptera</taxon>
        <taxon>Nematocera</taxon>
        <taxon>Culicoidea</taxon>
        <taxon>Culicidae</taxon>
        <taxon>Culicinae</taxon>
        <taxon>Culicini</taxon>
        <taxon>Culex</taxon>
        <taxon>Culex</taxon>
    </lineage>
</organism>
<proteinExistence type="predicted"/>
<evidence type="ECO:0000256" key="1">
    <source>
        <dbReference type="ARBA" id="ARBA00022679"/>
    </source>
</evidence>
<protein>
    <submittedName>
        <fullName evidence="2">Uncharacterized protein</fullName>
    </submittedName>
</protein>
<dbReference type="Pfam" id="PF00201">
    <property type="entry name" value="UDPGT"/>
    <property type="match status" value="1"/>
</dbReference>
<reference evidence="2 3" key="1">
    <citation type="submission" date="2024-05" db="EMBL/GenBank/DDBJ databases">
        <title>Culex pipiens pipiens assembly and annotation.</title>
        <authorList>
            <person name="Alout H."/>
            <person name="Durand T."/>
        </authorList>
    </citation>
    <scope>NUCLEOTIDE SEQUENCE [LARGE SCALE GENOMIC DNA]</scope>
    <source>
        <strain evidence="2">HA-2024</strain>
        <tissue evidence="2">Whole body</tissue>
    </source>
</reference>
<sequence length="185" mass="21089">MNSRWASFCWDSWNASGISQWFPYRRSTLRRIPLSLRVVPCGLVPYRVTLPASDDSAGKGLEHILLDAGLLRKLFGSNATGVTELEMRTDIVLVNSDFSMDYYQMHPPNVISVGGLHIARSYHQRAVTRSKQFRNQPQPPLDRALFWIEQVLEHKGLPHLRSPLTPLYQQYRLAVAVAPFVILAF</sequence>
<dbReference type="AlphaFoldDB" id="A0ABD1CRZ0"/>
<keyword evidence="1" id="KW-0808">Transferase</keyword>
<accession>A0ABD1CRZ0</accession>